<feature type="region of interest" description="Disordered" evidence="2">
    <location>
        <begin position="1"/>
        <end position="223"/>
    </location>
</feature>
<feature type="compositionally biased region" description="Pro residues" evidence="2">
    <location>
        <begin position="781"/>
        <end position="821"/>
    </location>
</feature>
<sequence length="1008" mass="105957">MKPKKRRPLDFSTLPVETPRDDAAPASGLPESEPFAAAEPDPDAPISEPDNDLDIADLPEAGFLAAPSRGARPPSYQPPEPQPEPAPEPLASSIAPEPEPEPAPPVEPAPEPYEPPLREDRSSARRSFFRTSAPPEPVAPPEPEAEPIAEAPPPAPEPEPMPEFAPPPEPRSRRTRSAERAPADDLPPLPTFLTAPAAAQPPAPRPEPEPPARPDPAARPPVAERPVQALAERAERKPMPGGVYWSMAVCVAALWAVAPVMFALGYGPTLPMPVTMAVFAALAAGPAAFILLAAYMLRQAMGVSAELRRTRQLTDQLLTPAALAAAGATGVVDALSGQIDAATSAADAARERIVTLRQALAEETARLVEAADSSSRMAKQLAEGLGHERNAMQALSATLDTQSTAVVDAIGSQARMVAEASDLAETQLREAEAALAARAADLAAAAAEASDAARVGAEDLSRQIARLETAGQGVGDQIGSVERSLASQRAALVAVAQALRADQEDFSSETETRTAQLTEFVAYTRVGASELGDIAAMGAEVLRGLIVSSGDQLREMAEAARAEREALAAETQAALARLEAAAVDRRGDLEAELTRAMNAITDAAQRAGEGVELRVETARGRVDQLNEIAFSAGQKADAVFESRMQEARDLIENSAQVVEQAGARTAQKLAESVETARSAIAEMERLLVEAGQSSAALPGEALARAAEVRAQIEKGIDDLRAAARRTAEETAAIDQAFQDRVRRNYEMLSEAVTQMNAAAAQTPSFAAPSSRGASALVRPPQMAPQPAPQPAPPPQQRQAPPPPPPPAPQPPRAQTPPPPAYPSDDFAPLEPPPRQRLKLTPTATDDEFRTMFDAAGGRGAAPAPPEPVQDEGGWSWKNLLGDMQGSSPGDAALGEKLAGEILAMGIDPSALLPRGRIDEIAAAIQTHDEAGAREVVKKLAPAAIRRLVRRLFSDATLKTNAERFVRRYAGMVSEAAQQDREGFLVAALLASEAGRAYLLLDAAASDLA</sequence>
<evidence type="ECO:0000313" key="4">
    <source>
        <dbReference type="EMBL" id="NGM51147.1"/>
    </source>
</evidence>
<feature type="coiled-coil region" evidence="1">
    <location>
        <begin position="550"/>
        <end position="579"/>
    </location>
</feature>
<dbReference type="AlphaFoldDB" id="A0A6G4R0A8"/>
<feature type="region of interest" description="Disordered" evidence="2">
    <location>
        <begin position="762"/>
        <end position="845"/>
    </location>
</feature>
<feature type="transmembrane region" description="Helical" evidence="3">
    <location>
        <begin position="243"/>
        <end position="264"/>
    </location>
</feature>
<keyword evidence="1" id="KW-0175">Coiled coil</keyword>
<keyword evidence="3" id="KW-0812">Transmembrane</keyword>
<feature type="coiled-coil region" evidence="1">
    <location>
        <begin position="332"/>
        <end position="366"/>
    </location>
</feature>
<feature type="compositionally biased region" description="Pro residues" evidence="2">
    <location>
        <begin position="150"/>
        <end position="169"/>
    </location>
</feature>
<evidence type="ECO:0000256" key="3">
    <source>
        <dbReference type="SAM" id="Phobius"/>
    </source>
</evidence>
<organism evidence="4">
    <name type="scientific">Caulobacter sp. 602-2</name>
    <dbReference type="NCBI Taxonomy" id="2710887"/>
    <lineage>
        <taxon>Bacteria</taxon>
        <taxon>Pseudomonadati</taxon>
        <taxon>Pseudomonadota</taxon>
        <taxon>Alphaproteobacteria</taxon>
        <taxon>Caulobacterales</taxon>
        <taxon>Caulobacteraceae</taxon>
        <taxon>Caulobacter</taxon>
    </lineage>
</organism>
<feature type="compositionally biased region" description="Low complexity" evidence="2">
    <location>
        <begin position="30"/>
        <end position="48"/>
    </location>
</feature>
<feature type="compositionally biased region" description="Pro residues" evidence="2">
    <location>
        <begin position="75"/>
        <end position="88"/>
    </location>
</feature>
<name>A0A6G4R0A8_9CAUL</name>
<reference evidence="4" key="1">
    <citation type="submission" date="2020-02" db="EMBL/GenBank/DDBJ databases">
        <authorList>
            <person name="Gao J."/>
            <person name="Sun J."/>
        </authorList>
    </citation>
    <scope>NUCLEOTIDE SEQUENCE</scope>
    <source>
        <strain evidence="4">602-2</strain>
    </source>
</reference>
<keyword evidence="3" id="KW-0472">Membrane</keyword>
<comment type="caution">
    <text evidence="4">The sequence shown here is derived from an EMBL/GenBank/DDBJ whole genome shotgun (WGS) entry which is preliminary data.</text>
</comment>
<feature type="compositionally biased region" description="Basic and acidic residues" evidence="2">
    <location>
        <begin position="170"/>
        <end position="183"/>
    </location>
</feature>
<feature type="compositionally biased region" description="Pro residues" evidence="2">
    <location>
        <begin position="101"/>
        <end position="115"/>
    </location>
</feature>
<keyword evidence="3" id="KW-1133">Transmembrane helix</keyword>
<accession>A0A6G4R0A8</accession>
<evidence type="ECO:0000256" key="2">
    <source>
        <dbReference type="SAM" id="MobiDB-lite"/>
    </source>
</evidence>
<feature type="transmembrane region" description="Helical" evidence="3">
    <location>
        <begin position="276"/>
        <end position="297"/>
    </location>
</feature>
<protein>
    <submittedName>
        <fullName evidence="4">Polar localization protein TipN</fullName>
    </submittedName>
</protein>
<proteinExistence type="predicted"/>
<gene>
    <name evidence="4" type="ORF">G5B46_16170</name>
</gene>
<evidence type="ECO:0000256" key="1">
    <source>
        <dbReference type="SAM" id="Coils"/>
    </source>
</evidence>
<dbReference type="RefSeq" id="WP_165260340.1">
    <property type="nucleotide sequence ID" value="NZ_JAAKGT010000008.1"/>
</dbReference>
<dbReference type="EMBL" id="JAAKGT010000008">
    <property type="protein sequence ID" value="NGM51147.1"/>
    <property type="molecule type" value="Genomic_DNA"/>
</dbReference>
<feature type="transmembrane region" description="Helical" evidence="3">
    <location>
        <begin position="317"/>
        <end position="335"/>
    </location>
</feature>